<feature type="signal peptide" evidence="1">
    <location>
        <begin position="1"/>
        <end position="23"/>
    </location>
</feature>
<dbReference type="InterPro" id="IPR046720">
    <property type="entry name" value="DUF6612"/>
</dbReference>
<dbReference type="RefSeq" id="WP_142506023.1">
    <property type="nucleotide sequence ID" value="NZ_FXTI01000008.1"/>
</dbReference>
<proteinExistence type="predicted"/>
<gene>
    <name evidence="2" type="ORF">SAMN06264849_10855</name>
</gene>
<dbReference type="Proteomes" id="UP000315636">
    <property type="component" value="Unassembled WGS sequence"/>
</dbReference>
<name>A0A521E749_9BACL</name>
<dbReference type="AlphaFoldDB" id="A0A521E749"/>
<keyword evidence="3" id="KW-1185">Reference proteome</keyword>
<protein>
    <recommendedName>
        <fullName evidence="4">Outer membrane lipoprotein-sorting protein</fullName>
    </recommendedName>
</protein>
<organism evidence="2 3">
    <name type="scientific">Melghirimyces algeriensis</name>
    <dbReference type="NCBI Taxonomy" id="910412"/>
    <lineage>
        <taxon>Bacteria</taxon>
        <taxon>Bacillati</taxon>
        <taxon>Bacillota</taxon>
        <taxon>Bacilli</taxon>
        <taxon>Bacillales</taxon>
        <taxon>Thermoactinomycetaceae</taxon>
        <taxon>Melghirimyces</taxon>
    </lineage>
</organism>
<accession>A0A521E749</accession>
<dbReference type="Pfam" id="PF20316">
    <property type="entry name" value="DUF6612"/>
    <property type="match status" value="1"/>
</dbReference>
<feature type="chain" id="PRO_5021793106" description="Outer membrane lipoprotein-sorting protein" evidence="1">
    <location>
        <begin position="24"/>
        <end position="278"/>
    </location>
</feature>
<reference evidence="2 3" key="1">
    <citation type="submission" date="2017-05" db="EMBL/GenBank/DDBJ databases">
        <authorList>
            <person name="Varghese N."/>
            <person name="Submissions S."/>
        </authorList>
    </citation>
    <scope>NUCLEOTIDE SEQUENCE [LARGE SCALE GENOMIC DNA]</scope>
    <source>
        <strain evidence="2 3">DSM 45474</strain>
    </source>
</reference>
<dbReference type="Gene3D" id="2.50.20.20">
    <property type="match status" value="1"/>
</dbReference>
<dbReference type="EMBL" id="FXTI01000008">
    <property type="protein sequence ID" value="SMO79764.1"/>
    <property type="molecule type" value="Genomic_DNA"/>
</dbReference>
<evidence type="ECO:0008006" key="4">
    <source>
        <dbReference type="Google" id="ProtNLM"/>
    </source>
</evidence>
<evidence type="ECO:0000313" key="3">
    <source>
        <dbReference type="Proteomes" id="UP000315636"/>
    </source>
</evidence>
<evidence type="ECO:0000313" key="2">
    <source>
        <dbReference type="EMBL" id="SMO79764.1"/>
    </source>
</evidence>
<keyword evidence="1" id="KW-0732">Signal</keyword>
<sequence length="278" mass="31869">MKNYFRIGMMSLSLLLLPGCALFADKATESVETKKEKKETAMDLLNESKEEMRQMKGYRWDFRAKQQMEIPGESKDPINRLTGTMEFLDENRHATEMDMKVDAGDLQERMQVKVIWDGNTNYIQNKEDGRWIRQPESVSEVLGGNHSGYMDAEKVLDQVLTHGEGDVTMEKGEGVRKLTLKLDNHKQIEPFVEYAMKNFRNDDKVKAEGVTFSDFKLELSIDESTKRLTQINQDTKLSIPFIDGVTTEVDQSFAMKLMGEVKEIPIPEEAKNAIQVNE</sequence>
<evidence type="ECO:0000256" key="1">
    <source>
        <dbReference type="SAM" id="SignalP"/>
    </source>
</evidence>